<evidence type="ECO:0000259" key="1">
    <source>
        <dbReference type="Pfam" id="PF03795"/>
    </source>
</evidence>
<protein>
    <recommendedName>
        <fullName evidence="1">YCII-related domain-containing protein</fullName>
    </recommendedName>
</protein>
<evidence type="ECO:0000313" key="3">
    <source>
        <dbReference type="Proteomes" id="UP000292447"/>
    </source>
</evidence>
<feature type="domain" description="YCII-related" evidence="1">
    <location>
        <begin position="9"/>
        <end position="87"/>
    </location>
</feature>
<dbReference type="EMBL" id="CP034460">
    <property type="protein sequence ID" value="QBM90157.1"/>
    <property type="molecule type" value="Genomic_DNA"/>
</dbReference>
<dbReference type="SUPFAM" id="SSF54909">
    <property type="entry name" value="Dimeric alpha+beta barrel"/>
    <property type="match status" value="1"/>
</dbReference>
<organism evidence="2 3">
    <name type="scientific">Metschnikowia aff. pulcherrima</name>
    <dbReference type="NCBI Taxonomy" id="2163413"/>
    <lineage>
        <taxon>Eukaryota</taxon>
        <taxon>Fungi</taxon>
        <taxon>Dikarya</taxon>
        <taxon>Ascomycota</taxon>
        <taxon>Saccharomycotina</taxon>
        <taxon>Pichiomycetes</taxon>
        <taxon>Metschnikowiaceae</taxon>
        <taxon>Metschnikowia</taxon>
    </lineage>
</organism>
<name>A0A4P6XRG2_9ASCO</name>
<reference evidence="3" key="1">
    <citation type="submission" date="2019-03" db="EMBL/GenBank/DDBJ databases">
        <title>Snf2 controls pulcherriminic acid biosynthesis and connects pigmentation and antifungal activity of the yeast Metschnikowia pulcherrima.</title>
        <authorList>
            <person name="Gore-Lloyd D."/>
            <person name="Sumann I."/>
            <person name="Brachmann A.O."/>
            <person name="Schneeberger K."/>
            <person name="Ortiz-Merino R.A."/>
            <person name="Moreno-Beltran M."/>
            <person name="Schlaefli M."/>
            <person name="Kirner P."/>
            <person name="Santos Kron A."/>
            <person name="Wolfe K.H."/>
            <person name="Piel J."/>
            <person name="Ahrens C.H."/>
            <person name="Henk D."/>
            <person name="Freimoser F.M."/>
        </authorList>
    </citation>
    <scope>NUCLEOTIDE SEQUENCE [LARGE SCALE GENOMIC DNA]</scope>
    <source>
        <strain evidence="3">APC 1.2</strain>
    </source>
</reference>
<dbReference type="Gene3D" id="3.30.70.1060">
    <property type="entry name" value="Dimeric alpha+beta barrel"/>
    <property type="match status" value="1"/>
</dbReference>
<accession>A0A4P6XRG2</accession>
<dbReference type="InterPro" id="IPR011008">
    <property type="entry name" value="Dimeric_a/b-barrel"/>
</dbReference>
<keyword evidence="3" id="KW-1185">Reference proteome</keyword>
<dbReference type="PANTHER" id="PTHR33606:SF3">
    <property type="entry name" value="PROTEIN YCII"/>
    <property type="match status" value="1"/>
</dbReference>
<dbReference type="Proteomes" id="UP000292447">
    <property type="component" value="Chromosome V"/>
</dbReference>
<dbReference type="InterPro" id="IPR051807">
    <property type="entry name" value="Sec-metab_biosynth-assoc"/>
</dbReference>
<sequence length="109" mass="12688">MKVPKKLEWLVIIYDNPVNQRLAFRAEHLAKVPEKVKASIITSCGPIFKDESKQEFLGSSFTIQAESKKQVLEFLKLDIYAQKDVWDFSNVVIHPYQPFYRSAKEMPKV</sequence>
<dbReference type="AlphaFoldDB" id="A0A4P6XRG2"/>
<evidence type="ECO:0000313" key="2">
    <source>
        <dbReference type="EMBL" id="QBM90157.1"/>
    </source>
</evidence>
<dbReference type="Pfam" id="PF03795">
    <property type="entry name" value="YCII"/>
    <property type="match status" value="1"/>
</dbReference>
<dbReference type="InterPro" id="IPR005545">
    <property type="entry name" value="YCII"/>
</dbReference>
<gene>
    <name evidence="2" type="ORF">METSCH_E03980</name>
</gene>
<proteinExistence type="predicted"/>
<dbReference type="PANTHER" id="PTHR33606">
    <property type="entry name" value="PROTEIN YCII"/>
    <property type="match status" value="1"/>
</dbReference>